<dbReference type="Proteomes" id="UP000463388">
    <property type="component" value="Unassembled WGS sequence"/>
</dbReference>
<sequence length="755" mass="82763">MVEHRSHPYLQYLRIERFGRFTDHTVGPFGPNLNIVLGGNEAGKTTLASFVGGVLFGWEEARGNRNTYKPVGADRAGSLFFAVPEALEEKSSAADAGRAARGDGTGAPPETFVLFRGRNADGLQGDVGLAADIDRDTFRMMFSLNSDELRGLRNTTDTTAKLLTAGAGTGSSPAHALAHVNERLAAFTSRAASAEQSIPRLAALKNELRHAQQEASDQADQWRAQDRELHELEPEREAMAQRVDESNRFIENLTAAKSALEALNAEQEKLQEEIDTARAAEADARNHARNRQARVPRPLAQITAAEDRALRDRLDALGAREARQAHSVEVARANYASSTAVYEALLETDNAASDRRRARSKRSMQTAFLVVVPTVLFLLGVPLFIMGRDRGSLSYMAIGAALSVFAGLLALGGFVTLFRPDKEGTARKQRFDDAHWVMVQDKKKLEACQGAEADLAREVEAELVEVGLGAAAGSLRQARMLLDEAQEVRTAVALDDQRQQAAAARAVRAEQRLREIAAEKAVLLERVGLEVDSDLAAIDEELEHRARQRTGLLETFESMNRRSGELASALAQARCEQDYDRCKLETQQVSTRLDEAKTDFARLLLAKRMLEAAIATWESKRQPEVYAKASRLLALMTEGRWTEVALTAEGTLEVVDAVKCRRAPVHLSLGTCQQLYLALRIALLTSADNVGRAIPILADDILVNFDERRRAGAARALVELAETRQVILFTCHEDVARALKKAAKQQGRPAALIDL</sequence>
<evidence type="ECO:0000313" key="5">
    <source>
        <dbReference type="Proteomes" id="UP000463388"/>
    </source>
</evidence>
<keyword evidence="2" id="KW-1133">Transmembrane helix</keyword>
<gene>
    <name evidence="4" type="ORF">GKZ27_02290</name>
</gene>
<dbReference type="EMBL" id="WSRR01000003">
    <property type="protein sequence ID" value="MVX60296.1"/>
    <property type="molecule type" value="Genomic_DNA"/>
</dbReference>
<reference evidence="4 5" key="1">
    <citation type="submission" date="2019-12" db="EMBL/GenBank/DDBJ databases">
        <title>Microbes associate with the intestines of laboratory mice.</title>
        <authorList>
            <person name="Navarre W."/>
            <person name="Wong E."/>
        </authorList>
    </citation>
    <scope>NUCLEOTIDE SEQUENCE [LARGE SCALE GENOMIC DNA]</scope>
    <source>
        <strain evidence="4 5">NM66_B29</strain>
    </source>
</reference>
<accession>A0A6N8JN90</accession>
<dbReference type="PANTHER" id="PTHR41259:SF1">
    <property type="entry name" value="DOUBLE-STRAND BREAK REPAIR RAD50 ATPASE, PUTATIVE-RELATED"/>
    <property type="match status" value="1"/>
</dbReference>
<name>A0A6N8JN90_9ACTN</name>
<keyword evidence="2" id="KW-0812">Transmembrane</keyword>
<dbReference type="OrthoDB" id="3177877at2"/>
<evidence type="ECO:0000313" key="4">
    <source>
        <dbReference type="EMBL" id="MVX60296.1"/>
    </source>
</evidence>
<dbReference type="InterPro" id="IPR038734">
    <property type="entry name" value="YhaN_AAA"/>
</dbReference>
<dbReference type="InterPro" id="IPR027417">
    <property type="entry name" value="P-loop_NTPase"/>
</dbReference>
<feature type="domain" description="YhaN AAA" evidence="3">
    <location>
        <begin position="10"/>
        <end position="61"/>
    </location>
</feature>
<feature type="coiled-coil region" evidence="1">
    <location>
        <begin position="201"/>
        <end position="287"/>
    </location>
</feature>
<proteinExistence type="predicted"/>
<evidence type="ECO:0000256" key="1">
    <source>
        <dbReference type="SAM" id="Coils"/>
    </source>
</evidence>
<keyword evidence="5" id="KW-1185">Reference proteome</keyword>
<keyword evidence="2" id="KW-0472">Membrane</keyword>
<keyword evidence="1" id="KW-0175">Coiled coil</keyword>
<dbReference type="Gene3D" id="3.40.50.300">
    <property type="entry name" value="P-loop containing nucleotide triphosphate hydrolases"/>
    <property type="match status" value="2"/>
</dbReference>
<dbReference type="SUPFAM" id="SSF52540">
    <property type="entry name" value="P-loop containing nucleoside triphosphate hydrolases"/>
    <property type="match status" value="1"/>
</dbReference>
<evidence type="ECO:0000256" key="2">
    <source>
        <dbReference type="SAM" id="Phobius"/>
    </source>
</evidence>
<organism evidence="4 5">
    <name type="scientific">Adlercreutzia mucosicola</name>
    <dbReference type="NCBI Taxonomy" id="580026"/>
    <lineage>
        <taxon>Bacteria</taxon>
        <taxon>Bacillati</taxon>
        <taxon>Actinomycetota</taxon>
        <taxon>Coriobacteriia</taxon>
        <taxon>Eggerthellales</taxon>
        <taxon>Eggerthellaceae</taxon>
        <taxon>Adlercreutzia</taxon>
    </lineage>
</organism>
<feature type="transmembrane region" description="Helical" evidence="2">
    <location>
        <begin position="393"/>
        <end position="418"/>
    </location>
</feature>
<dbReference type="RefSeq" id="WP_160344759.1">
    <property type="nucleotide sequence ID" value="NZ_WSRR01000003.1"/>
</dbReference>
<comment type="caution">
    <text evidence="4">The sequence shown here is derived from an EMBL/GenBank/DDBJ whole genome shotgun (WGS) entry which is preliminary data.</text>
</comment>
<dbReference type="PANTHER" id="PTHR41259">
    <property type="entry name" value="DOUBLE-STRAND BREAK REPAIR RAD50 ATPASE, PUTATIVE-RELATED"/>
    <property type="match status" value="1"/>
</dbReference>
<feature type="transmembrane region" description="Helical" evidence="2">
    <location>
        <begin position="366"/>
        <end position="387"/>
    </location>
</feature>
<dbReference type="Pfam" id="PF13514">
    <property type="entry name" value="AAA_27"/>
    <property type="match status" value="1"/>
</dbReference>
<protein>
    <submittedName>
        <fullName evidence="4">AAA family ATPase</fullName>
    </submittedName>
</protein>
<dbReference type="AlphaFoldDB" id="A0A6N8JN90"/>
<evidence type="ECO:0000259" key="3">
    <source>
        <dbReference type="Pfam" id="PF13514"/>
    </source>
</evidence>